<dbReference type="Proteomes" id="UP000298138">
    <property type="component" value="Unassembled WGS sequence"/>
</dbReference>
<dbReference type="EMBL" id="ML220165">
    <property type="protein sequence ID" value="TGZ76830.1"/>
    <property type="molecule type" value="Genomic_DNA"/>
</dbReference>
<dbReference type="InParanoid" id="A0A4S2MIT6"/>
<evidence type="ECO:0000313" key="2">
    <source>
        <dbReference type="EMBL" id="TGZ76830.1"/>
    </source>
</evidence>
<feature type="region of interest" description="Disordered" evidence="1">
    <location>
        <begin position="1"/>
        <end position="36"/>
    </location>
</feature>
<protein>
    <submittedName>
        <fullName evidence="2">Uncharacterized protein</fullName>
    </submittedName>
</protein>
<gene>
    <name evidence="2" type="ORF">EX30DRAFT_344575</name>
</gene>
<evidence type="ECO:0000313" key="3">
    <source>
        <dbReference type="Proteomes" id="UP000298138"/>
    </source>
</evidence>
<organism evidence="2 3">
    <name type="scientific">Ascodesmis nigricans</name>
    <dbReference type="NCBI Taxonomy" id="341454"/>
    <lineage>
        <taxon>Eukaryota</taxon>
        <taxon>Fungi</taxon>
        <taxon>Dikarya</taxon>
        <taxon>Ascomycota</taxon>
        <taxon>Pezizomycotina</taxon>
        <taxon>Pezizomycetes</taxon>
        <taxon>Pezizales</taxon>
        <taxon>Ascodesmidaceae</taxon>
        <taxon>Ascodesmis</taxon>
    </lineage>
</organism>
<sequence length="170" mass="19474">MHFTSDPGRIYFPIHDASPPPSPSISHNHHNTNRSERRGVADIARAFKFIAHLRLPHIAISRRDRNFTPQEVERDEAIRVVRNTHSRTGYEGSARKRGASLGGRHDGSRLEIEERLEELRVAIPKGYRVKRDTQGARRSGGVREEREYLPDDASEVTMVSSRNNEMTIVW</sequence>
<feature type="region of interest" description="Disordered" evidence="1">
    <location>
        <begin position="86"/>
        <end position="106"/>
    </location>
</feature>
<proteinExistence type="predicted"/>
<dbReference type="AlphaFoldDB" id="A0A4S2MIT6"/>
<name>A0A4S2MIT6_9PEZI</name>
<accession>A0A4S2MIT6</accession>
<evidence type="ECO:0000256" key="1">
    <source>
        <dbReference type="SAM" id="MobiDB-lite"/>
    </source>
</evidence>
<keyword evidence="3" id="KW-1185">Reference proteome</keyword>
<reference evidence="2 3" key="1">
    <citation type="submission" date="2019-04" db="EMBL/GenBank/DDBJ databases">
        <title>Comparative genomics and transcriptomics to analyze fruiting body development in filamentous ascomycetes.</title>
        <authorList>
            <consortium name="DOE Joint Genome Institute"/>
            <person name="Lutkenhaus R."/>
            <person name="Traeger S."/>
            <person name="Breuer J."/>
            <person name="Kuo A."/>
            <person name="Lipzen A."/>
            <person name="Pangilinan J."/>
            <person name="Dilworth D."/>
            <person name="Sandor L."/>
            <person name="Poggeler S."/>
            <person name="Barry K."/>
            <person name="Grigoriev I.V."/>
            <person name="Nowrousian M."/>
        </authorList>
    </citation>
    <scope>NUCLEOTIDE SEQUENCE [LARGE SCALE GENOMIC DNA]</scope>
    <source>
        <strain evidence="2 3">CBS 389.68</strain>
    </source>
</reference>